<feature type="non-terminal residue" evidence="1">
    <location>
        <position position="267"/>
    </location>
</feature>
<evidence type="ECO:0000313" key="1">
    <source>
        <dbReference type="EMBL" id="KAJ8012935.1"/>
    </source>
</evidence>
<dbReference type="EMBL" id="CM055731">
    <property type="protein sequence ID" value="KAJ8012935.1"/>
    <property type="molecule type" value="Genomic_DNA"/>
</dbReference>
<organism evidence="1 2">
    <name type="scientific">Dallia pectoralis</name>
    <name type="common">Alaska blackfish</name>
    <dbReference type="NCBI Taxonomy" id="75939"/>
    <lineage>
        <taxon>Eukaryota</taxon>
        <taxon>Metazoa</taxon>
        <taxon>Chordata</taxon>
        <taxon>Craniata</taxon>
        <taxon>Vertebrata</taxon>
        <taxon>Euteleostomi</taxon>
        <taxon>Actinopterygii</taxon>
        <taxon>Neopterygii</taxon>
        <taxon>Teleostei</taxon>
        <taxon>Protacanthopterygii</taxon>
        <taxon>Esociformes</taxon>
        <taxon>Umbridae</taxon>
        <taxon>Dallia</taxon>
    </lineage>
</organism>
<sequence>MLYYFRVLPENLYGVGEPCETPDVILVCEVPLPPASLEVLDITKTTVTLGWEKPEHDGGSRLTGYIIEACKSGTDKWMKVTTVKTTETEYTITSLTENEQFMFRVRAVNTRGASAPKELVAAVTVQEQRVMPKVDLSSIPQKVVNVLSGKPLELHLPIVGRPPPVCSWYFGNKKLRITERTKTQTTRTFSQLTVLDTTIDDTGDYTLEVKNVTGETSEIIKVIILDKPDEPKGPIRLDLVDATSVTISWDPPMRTGGAPISGYVVEQ</sequence>
<gene>
    <name evidence="1" type="ORF">DPEC_G00048050</name>
</gene>
<reference evidence="1" key="1">
    <citation type="submission" date="2021-05" db="EMBL/GenBank/DDBJ databases">
        <authorList>
            <person name="Pan Q."/>
            <person name="Jouanno E."/>
            <person name="Zahm M."/>
            <person name="Klopp C."/>
            <person name="Cabau C."/>
            <person name="Louis A."/>
            <person name="Berthelot C."/>
            <person name="Parey E."/>
            <person name="Roest Crollius H."/>
            <person name="Montfort J."/>
            <person name="Robinson-Rechavi M."/>
            <person name="Bouchez O."/>
            <person name="Lampietro C."/>
            <person name="Lopez Roques C."/>
            <person name="Donnadieu C."/>
            <person name="Postlethwait J."/>
            <person name="Bobe J."/>
            <person name="Dillon D."/>
            <person name="Chandos A."/>
            <person name="von Hippel F."/>
            <person name="Guiguen Y."/>
        </authorList>
    </citation>
    <scope>NUCLEOTIDE SEQUENCE</scope>
    <source>
        <strain evidence="1">YG-Jan2019</strain>
    </source>
</reference>
<protein>
    <submittedName>
        <fullName evidence="1">Uncharacterized protein</fullName>
    </submittedName>
</protein>
<accession>A0ACC2HBD1</accession>
<name>A0ACC2HBD1_DALPE</name>
<proteinExistence type="predicted"/>
<dbReference type="Proteomes" id="UP001157502">
    <property type="component" value="Chromosome 4"/>
</dbReference>
<evidence type="ECO:0000313" key="2">
    <source>
        <dbReference type="Proteomes" id="UP001157502"/>
    </source>
</evidence>
<comment type="caution">
    <text evidence="1">The sequence shown here is derived from an EMBL/GenBank/DDBJ whole genome shotgun (WGS) entry which is preliminary data.</text>
</comment>
<keyword evidence="2" id="KW-1185">Reference proteome</keyword>